<dbReference type="Proteomes" id="UP001449225">
    <property type="component" value="Unassembled WGS sequence"/>
</dbReference>
<keyword evidence="19" id="KW-1185">Reference proteome</keyword>
<dbReference type="InterPro" id="IPR012319">
    <property type="entry name" value="FPG_cat"/>
</dbReference>
<comment type="caution">
    <text evidence="18">The sequence shown here is derived from an EMBL/GenBank/DDBJ whole genome shotgun (WGS) entry which is preliminary data.</text>
</comment>
<dbReference type="GO" id="GO:0008534">
    <property type="term" value="F:oxidized purine nucleobase lesion DNA N-glycosylase activity"/>
    <property type="evidence" value="ECO:0007669"/>
    <property type="project" value="UniProtKB-EC"/>
</dbReference>
<evidence type="ECO:0000256" key="2">
    <source>
        <dbReference type="ARBA" id="ARBA00009409"/>
    </source>
</evidence>
<evidence type="ECO:0000256" key="4">
    <source>
        <dbReference type="ARBA" id="ARBA00022723"/>
    </source>
</evidence>
<dbReference type="InterPro" id="IPR000214">
    <property type="entry name" value="Znf_DNA_glyclase/AP_lyase"/>
</dbReference>
<evidence type="ECO:0000256" key="12">
    <source>
        <dbReference type="ARBA" id="ARBA00023268"/>
    </source>
</evidence>
<keyword evidence="10 15" id="KW-0234">DNA repair</keyword>
<dbReference type="SUPFAM" id="SSF46946">
    <property type="entry name" value="S13-like H2TH domain"/>
    <property type="match status" value="1"/>
</dbReference>
<dbReference type="SMART" id="SM00898">
    <property type="entry name" value="Fapy_DNA_glyco"/>
    <property type="match status" value="1"/>
</dbReference>
<dbReference type="Gene3D" id="1.10.8.50">
    <property type="match status" value="1"/>
</dbReference>
<accession>A0ABU9TVY4</accession>
<keyword evidence="13 15" id="KW-0326">Glycosidase</keyword>
<feature type="active site" description="Schiff-base intermediate with DNA" evidence="15">
    <location>
        <position position="2"/>
    </location>
</feature>
<comment type="subunit">
    <text evidence="3 15">Monomer.</text>
</comment>
<evidence type="ECO:0000256" key="1">
    <source>
        <dbReference type="ARBA" id="ARBA00001668"/>
    </source>
</evidence>
<dbReference type="EC" id="4.2.99.18" evidence="15"/>
<feature type="active site" description="Proton donor; for beta-elimination activity" evidence="15">
    <location>
        <position position="58"/>
    </location>
</feature>
<comment type="cofactor">
    <cofactor evidence="15">
        <name>Zn(2+)</name>
        <dbReference type="ChEBI" id="CHEBI:29105"/>
    </cofactor>
    <text evidence="15">Binds 1 zinc ion per subunit.</text>
</comment>
<dbReference type="InterPro" id="IPR035937">
    <property type="entry name" value="FPG_N"/>
</dbReference>
<evidence type="ECO:0000259" key="17">
    <source>
        <dbReference type="PROSITE" id="PS51068"/>
    </source>
</evidence>
<evidence type="ECO:0000313" key="18">
    <source>
        <dbReference type="EMBL" id="MEM5537868.1"/>
    </source>
</evidence>
<feature type="binding site" evidence="15">
    <location>
        <position position="151"/>
    </location>
    <ligand>
        <name>DNA</name>
        <dbReference type="ChEBI" id="CHEBI:16991"/>
    </ligand>
</feature>
<dbReference type="PROSITE" id="PS51068">
    <property type="entry name" value="FPG_CAT"/>
    <property type="match status" value="1"/>
</dbReference>
<reference evidence="18 19" key="1">
    <citation type="submission" date="2024-03" db="EMBL/GenBank/DDBJ databases">
        <title>Community enrichment and isolation of bacterial strains for fucoidan degradation.</title>
        <authorList>
            <person name="Sichert A."/>
        </authorList>
    </citation>
    <scope>NUCLEOTIDE SEQUENCE [LARGE SCALE GENOMIC DNA]</scope>
    <source>
        <strain evidence="18 19">AS76</strain>
    </source>
</reference>
<dbReference type="Pfam" id="PF01149">
    <property type="entry name" value="Fapy_DNA_glyco"/>
    <property type="match status" value="1"/>
</dbReference>
<evidence type="ECO:0000256" key="13">
    <source>
        <dbReference type="ARBA" id="ARBA00023295"/>
    </source>
</evidence>
<dbReference type="InterPro" id="IPR015886">
    <property type="entry name" value="H2TH_FPG"/>
</dbReference>
<proteinExistence type="inferred from homology"/>
<protein>
    <recommendedName>
        <fullName evidence="15">Formamidopyrimidine-DNA glycosylase</fullName>
        <shortName evidence="15">Fapy-DNA glycosylase</shortName>
        <ecNumber evidence="15">3.2.2.23</ecNumber>
    </recommendedName>
    <alternativeName>
        <fullName evidence="15">DNA-(apurinic or apyrimidinic site) lyase MutM</fullName>
        <shortName evidence="15">AP lyase MutM</shortName>
        <ecNumber evidence="15">4.2.99.18</ecNumber>
    </alternativeName>
</protein>
<feature type="binding site" evidence="15">
    <location>
        <position position="110"/>
    </location>
    <ligand>
        <name>DNA</name>
        <dbReference type="ChEBI" id="CHEBI:16991"/>
    </ligand>
</feature>
<dbReference type="PROSITE" id="PS51066">
    <property type="entry name" value="ZF_FPG_2"/>
    <property type="match status" value="1"/>
</dbReference>
<keyword evidence="5 15" id="KW-0227">DNA damage</keyword>
<feature type="domain" description="FPG-type" evidence="16">
    <location>
        <begin position="236"/>
        <end position="270"/>
    </location>
</feature>
<dbReference type="SUPFAM" id="SSF57716">
    <property type="entry name" value="Glucocorticoid receptor-like (DNA-binding domain)"/>
    <property type="match status" value="1"/>
</dbReference>
<dbReference type="PANTHER" id="PTHR22993">
    <property type="entry name" value="FORMAMIDOPYRIMIDINE-DNA GLYCOSYLASE"/>
    <property type="match status" value="1"/>
</dbReference>
<dbReference type="EMBL" id="JBBMRA010000021">
    <property type="protein sequence ID" value="MEM5537868.1"/>
    <property type="molecule type" value="Genomic_DNA"/>
</dbReference>
<dbReference type="Pfam" id="PF06831">
    <property type="entry name" value="H2TH"/>
    <property type="match status" value="1"/>
</dbReference>
<evidence type="ECO:0000256" key="10">
    <source>
        <dbReference type="ARBA" id="ARBA00023204"/>
    </source>
</evidence>
<evidence type="ECO:0000313" key="19">
    <source>
        <dbReference type="Proteomes" id="UP001449225"/>
    </source>
</evidence>
<keyword evidence="8 15" id="KW-0862">Zinc</keyword>
<feature type="domain" description="Formamidopyrimidine-DNA glycosylase catalytic" evidence="17">
    <location>
        <begin position="2"/>
        <end position="113"/>
    </location>
</feature>
<keyword evidence="6 15" id="KW-0863">Zinc-finger</keyword>
<dbReference type="CDD" id="cd08966">
    <property type="entry name" value="EcFpg-like_N"/>
    <property type="match status" value="1"/>
</dbReference>
<feature type="active site" description="Proton donor" evidence="15">
    <location>
        <position position="3"/>
    </location>
</feature>
<dbReference type="Pfam" id="PF06827">
    <property type="entry name" value="zf-FPG_IleRS"/>
    <property type="match status" value="1"/>
</dbReference>
<keyword evidence="9 15" id="KW-0238">DNA-binding</keyword>
<keyword evidence="11 15" id="KW-0456">Lyase</keyword>
<dbReference type="RefSeq" id="WP_342855045.1">
    <property type="nucleotide sequence ID" value="NZ_JBBMRA010000021.1"/>
</dbReference>
<dbReference type="HAMAP" id="MF_00103">
    <property type="entry name" value="Fapy_DNA_glycosyl"/>
    <property type="match status" value="1"/>
</dbReference>
<comment type="catalytic activity">
    <reaction evidence="14 15">
        <text>2'-deoxyribonucleotide-(2'-deoxyribose 5'-phosphate)-2'-deoxyribonucleotide-DNA = a 3'-end 2'-deoxyribonucleotide-(2,3-dehydro-2,3-deoxyribose 5'-phosphate)-DNA + a 5'-end 5'-phospho-2'-deoxyribonucleoside-DNA + H(+)</text>
        <dbReference type="Rhea" id="RHEA:66592"/>
        <dbReference type="Rhea" id="RHEA-COMP:13180"/>
        <dbReference type="Rhea" id="RHEA-COMP:16897"/>
        <dbReference type="Rhea" id="RHEA-COMP:17067"/>
        <dbReference type="ChEBI" id="CHEBI:15378"/>
        <dbReference type="ChEBI" id="CHEBI:136412"/>
        <dbReference type="ChEBI" id="CHEBI:157695"/>
        <dbReference type="ChEBI" id="CHEBI:167181"/>
        <dbReference type="EC" id="4.2.99.18"/>
    </reaction>
</comment>
<evidence type="ECO:0000256" key="11">
    <source>
        <dbReference type="ARBA" id="ARBA00023239"/>
    </source>
</evidence>
<evidence type="ECO:0000256" key="8">
    <source>
        <dbReference type="ARBA" id="ARBA00022833"/>
    </source>
</evidence>
<comment type="catalytic activity">
    <reaction evidence="1 15">
        <text>Hydrolysis of DNA containing ring-opened 7-methylguanine residues, releasing 2,6-diamino-4-hydroxy-5-(N-methyl)formamidopyrimidine.</text>
        <dbReference type="EC" id="3.2.2.23"/>
    </reaction>
</comment>
<keyword evidence="4 15" id="KW-0479">Metal-binding</keyword>
<dbReference type="PANTHER" id="PTHR22993:SF9">
    <property type="entry name" value="FORMAMIDOPYRIMIDINE-DNA GLYCOSYLASE"/>
    <property type="match status" value="1"/>
</dbReference>
<dbReference type="EC" id="3.2.2.23" evidence="15"/>
<gene>
    <name evidence="15 18" type="primary">mutM</name>
    <name evidence="15" type="synonym">fpg</name>
    <name evidence="18" type="ORF">WNY58_15890</name>
</gene>
<dbReference type="NCBIfam" id="NF002211">
    <property type="entry name" value="PRK01103.1"/>
    <property type="match status" value="1"/>
</dbReference>
<evidence type="ECO:0000256" key="6">
    <source>
        <dbReference type="ARBA" id="ARBA00022771"/>
    </source>
</evidence>
<evidence type="ECO:0000256" key="9">
    <source>
        <dbReference type="ARBA" id="ARBA00023125"/>
    </source>
</evidence>
<keyword evidence="7 15" id="KW-0378">Hydrolase</keyword>
<dbReference type="GO" id="GO:0140078">
    <property type="term" value="F:class I DNA-(apurinic or apyrimidinic site) endonuclease activity"/>
    <property type="evidence" value="ECO:0007669"/>
    <property type="project" value="UniProtKB-EC"/>
</dbReference>
<evidence type="ECO:0000256" key="14">
    <source>
        <dbReference type="ARBA" id="ARBA00044632"/>
    </source>
</evidence>
<evidence type="ECO:0000256" key="15">
    <source>
        <dbReference type="HAMAP-Rule" id="MF_00103"/>
    </source>
</evidence>
<feature type="active site" description="Proton donor; for delta-elimination activity" evidence="15">
    <location>
        <position position="260"/>
    </location>
</feature>
<dbReference type="InterPro" id="IPR020629">
    <property type="entry name" value="FPG_Glyclase"/>
</dbReference>
<dbReference type="SUPFAM" id="SSF81624">
    <property type="entry name" value="N-terminal domain of MutM-like DNA repair proteins"/>
    <property type="match status" value="1"/>
</dbReference>
<organism evidence="18 19">
    <name type="scientific">Neptuniibacter pectenicola</name>
    <dbReference type="NCBI Taxonomy" id="1806669"/>
    <lineage>
        <taxon>Bacteria</taxon>
        <taxon>Pseudomonadati</taxon>
        <taxon>Pseudomonadota</taxon>
        <taxon>Gammaproteobacteria</taxon>
        <taxon>Oceanospirillales</taxon>
        <taxon>Oceanospirillaceae</taxon>
        <taxon>Neptuniibacter</taxon>
    </lineage>
</organism>
<feature type="binding site" evidence="15">
    <location>
        <position position="91"/>
    </location>
    <ligand>
        <name>DNA</name>
        <dbReference type="ChEBI" id="CHEBI:16991"/>
    </ligand>
</feature>
<evidence type="ECO:0000256" key="7">
    <source>
        <dbReference type="ARBA" id="ARBA00022801"/>
    </source>
</evidence>
<dbReference type="NCBIfam" id="TIGR00577">
    <property type="entry name" value="fpg"/>
    <property type="match status" value="1"/>
</dbReference>
<evidence type="ECO:0000259" key="16">
    <source>
        <dbReference type="PROSITE" id="PS51066"/>
    </source>
</evidence>
<keyword evidence="12 15" id="KW-0511">Multifunctional enzyme</keyword>
<sequence length="270" mass="30017">MPELPEVETTCRGISPHIKGETLTKLKVRNPNLRWPIPDFLAERIEGKRVLDVYRRGKYILVCFEGGQVMLHLGMSGSLRIVDEGIEPQKHDHVDFCFSNDHILRLTDPRRFGSVLWQSEGEHHALLYKLGPEPLSESFNVDYLVGCCASKKTAIKSLIMDSKVVVGVGNIYATEALFISGIDPRRSAGNISKARLLILVDAIKDVLAAAIKQGGTTLKDFVGSDGKPGYFQQKLHAYGRKGEACVNCLTPLTEVRLGQRSTVFCKHCQR</sequence>
<dbReference type="InterPro" id="IPR010979">
    <property type="entry name" value="Ribosomal_uS13-like_H2TH"/>
</dbReference>
<dbReference type="SMART" id="SM01232">
    <property type="entry name" value="H2TH"/>
    <property type="match status" value="1"/>
</dbReference>
<comment type="function">
    <text evidence="15">Involved in base excision repair of DNA damaged by oxidation or by mutagenic agents. Acts as DNA glycosylase that recognizes and removes damaged bases. Has a preference for oxidized purines, such as 7,8-dihydro-8-oxoguanine (8-oxoG). Has AP (apurinic/apyrimidinic) lyase activity and introduces nicks in the DNA strand. Cleaves the DNA backbone by beta-delta elimination to generate a single-strand break at the site of the removed base with both 3'- and 5'-phosphates.</text>
</comment>
<comment type="similarity">
    <text evidence="2 15">Belongs to the FPG family.</text>
</comment>
<dbReference type="Gene3D" id="3.20.190.10">
    <property type="entry name" value="MutM-like, N-terminal"/>
    <property type="match status" value="1"/>
</dbReference>
<dbReference type="InterPro" id="IPR010663">
    <property type="entry name" value="Znf_FPG/IleRS"/>
</dbReference>
<evidence type="ECO:0000256" key="3">
    <source>
        <dbReference type="ARBA" id="ARBA00011245"/>
    </source>
</evidence>
<evidence type="ECO:0000256" key="5">
    <source>
        <dbReference type="ARBA" id="ARBA00022763"/>
    </source>
</evidence>
<name>A0ABU9TVY4_9GAMM</name>